<dbReference type="GO" id="GO:0016887">
    <property type="term" value="F:ATP hydrolysis activity"/>
    <property type="evidence" value="ECO:0007669"/>
    <property type="project" value="InterPro"/>
</dbReference>
<dbReference type="SUPFAM" id="SSF54849">
    <property type="entry name" value="GroEL-intermediate domain like"/>
    <property type="match status" value="1"/>
</dbReference>
<keyword evidence="3" id="KW-0067">ATP-binding</keyword>
<keyword evidence="4" id="KW-0143">Chaperone</keyword>
<dbReference type="Gene3D" id="3.50.7.10">
    <property type="entry name" value="GroEL"/>
    <property type="match status" value="1"/>
</dbReference>
<evidence type="ECO:0000256" key="3">
    <source>
        <dbReference type="ARBA" id="ARBA00022840"/>
    </source>
</evidence>
<evidence type="ECO:0000256" key="4">
    <source>
        <dbReference type="ARBA" id="ARBA00023186"/>
    </source>
</evidence>
<dbReference type="PANTHER" id="PTHR11353">
    <property type="entry name" value="CHAPERONIN"/>
    <property type="match status" value="1"/>
</dbReference>
<gene>
    <name evidence="6" type="ORF">DLAC_10550</name>
</gene>
<dbReference type="Gene3D" id="1.10.560.10">
    <property type="entry name" value="GroEL-like equatorial domain"/>
    <property type="match status" value="2"/>
</dbReference>
<sequence length="597" mass="67886">MNVQQNEENDLKQCLNSIISVSEFIKSSLGPKSGDKLIVDENGDIQVSNDGYTILKYLSRSDSSTSSKIDLNYDLQEHKKDIEEKDSNSSTVSEKDRNNIIYQSMIKLLMDSCKTQERSFGDGTTSLIVLVGSLCSQVYQLFFEKGIKNPYQIIRVYQDALDDSLNLLNNLKFNVNLDYNKMIGSEQEQQKDKEESVSIQSVAENSLESKSVSFYRKELSRMAIDAISNLRRSSTTKDGHFELKRIGLHYLEGSSIENSKLIRGVLLMNKFFSHENMKKSCVGDKEGGDIKVLLLSSTLELPKPKTKFEILITSQEDWQQLYNYRKEYYEKVIKKLKDLKVDCVFCQWGVDQELNQLMFTEGIHCVGWVSGDDLDRLSLASASRVHSDLFQLTSTLELGRVGIINELVNGSTSERYILIDECPLTSIFTILVRGGSKEMCQEIIQSLRDCLHVAHGCFTNPTIIPGGGVPELYLYSNHQYKSESTSFSNSKISIIKDSFYNALLSLPISIFENSGIDWNDEFSTLLQIHKQCIESQSHSSMSMNLNYDYELNPQANTNKLIDMKFRVWELLDLKKSILKLSVETISMIIKIDKSIII</sequence>
<reference evidence="6 7" key="1">
    <citation type="submission" date="2015-12" db="EMBL/GenBank/DDBJ databases">
        <title>Dictyostelia acquired genes for synthesis and detection of signals that induce cell-type specialization by lateral gene transfer from prokaryotes.</title>
        <authorList>
            <person name="Gloeckner G."/>
            <person name="Schaap P."/>
        </authorList>
    </citation>
    <scope>NUCLEOTIDE SEQUENCE [LARGE SCALE GENOMIC DNA]</scope>
    <source>
        <strain evidence="6 7">TK</strain>
    </source>
</reference>
<dbReference type="OMA" id="VCQWGID"/>
<proteinExistence type="inferred from homology"/>
<dbReference type="Proteomes" id="UP000076078">
    <property type="component" value="Unassembled WGS sequence"/>
</dbReference>
<comment type="function">
    <text evidence="5">Molecular chaperone; assists the folding of proteins upon ATP hydrolysis. Known to play a role, in vitro, in the folding of actin and tubulin.</text>
</comment>
<dbReference type="PROSITE" id="PS00750">
    <property type="entry name" value="TCP1_1"/>
    <property type="match status" value="1"/>
</dbReference>
<protein>
    <submittedName>
        <fullName evidence="6">Uncharacterized protein</fullName>
    </submittedName>
</protein>
<dbReference type="InterPro" id="IPR027409">
    <property type="entry name" value="GroEL-like_apical_dom_sf"/>
</dbReference>
<dbReference type="InterPro" id="IPR017998">
    <property type="entry name" value="Chaperone_TCP-1"/>
</dbReference>
<comment type="similarity">
    <text evidence="1">Belongs to the TCP-1 chaperonin family.</text>
</comment>
<evidence type="ECO:0000256" key="2">
    <source>
        <dbReference type="ARBA" id="ARBA00022741"/>
    </source>
</evidence>
<evidence type="ECO:0000256" key="1">
    <source>
        <dbReference type="ARBA" id="ARBA00008020"/>
    </source>
</evidence>
<dbReference type="InterPro" id="IPR027413">
    <property type="entry name" value="GROEL-like_equatorial_sf"/>
</dbReference>
<dbReference type="GO" id="GO:0051082">
    <property type="term" value="F:unfolded protein binding"/>
    <property type="evidence" value="ECO:0007669"/>
    <property type="project" value="InterPro"/>
</dbReference>
<evidence type="ECO:0000256" key="5">
    <source>
        <dbReference type="ARBA" id="ARBA00024677"/>
    </source>
</evidence>
<dbReference type="InterPro" id="IPR027410">
    <property type="entry name" value="TCP-1-like_intermed_sf"/>
</dbReference>
<dbReference type="SUPFAM" id="SSF52029">
    <property type="entry name" value="GroEL apical domain-like"/>
    <property type="match status" value="1"/>
</dbReference>
<comment type="caution">
    <text evidence="6">The sequence shown here is derived from an EMBL/GenBank/DDBJ whole genome shotgun (WGS) entry which is preliminary data.</text>
</comment>
<dbReference type="Pfam" id="PF00118">
    <property type="entry name" value="Cpn60_TCP1"/>
    <property type="match status" value="2"/>
</dbReference>
<dbReference type="FunCoup" id="A0A151Z4R6">
    <property type="interactions" value="456"/>
</dbReference>
<keyword evidence="2" id="KW-0547">Nucleotide-binding</keyword>
<accession>A0A151Z4R6</accession>
<dbReference type="EMBL" id="LODT01000046">
    <property type="protein sequence ID" value="KYQ88962.1"/>
    <property type="molecule type" value="Genomic_DNA"/>
</dbReference>
<dbReference type="GO" id="GO:0140662">
    <property type="term" value="F:ATP-dependent protein folding chaperone"/>
    <property type="evidence" value="ECO:0007669"/>
    <property type="project" value="InterPro"/>
</dbReference>
<dbReference type="Gene3D" id="3.30.260.10">
    <property type="entry name" value="TCP-1-like chaperonin intermediate domain"/>
    <property type="match status" value="1"/>
</dbReference>
<dbReference type="OrthoDB" id="19167at2759"/>
<dbReference type="GO" id="GO:0005524">
    <property type="term" value="F:ATP binding"/>
    <property type="evidence" value="ECO:0007669"/>
    <property type="project" value="UniProtKB-KW"/>
</dbReference>
<dbReference type="InParanoid" id="A0A151Z4R6"/>
<name>A0A151Z4R6_TIELA</name>
<keyword evidence="7" id="KW-1185">Reference proteome</keyword>
<dbReference type="InterPro" id="IPR002423">
    <property type="entry name" value="Cpn60/GroEL/TCP-1"/>
</dbReference>
<dbReference type="STRING" id="361077.A0A151Z4R6"/>
<evidence type="ECO:0000313" key="6">
    <source>
        <dbReference type="EMBL" id="KYQ88962.1"/>
    </source>
</evidence>
<organism evidence="6 7">
    <name type="scientific">Tieghemostelium lacteum</name>
    <name type="common">Slime mold</name>
    <name type="synonym">Dictyostelium lacteum</name>
    <dbReference type="NCBI Taxonomy" id="361077"/>
    <lineage>
        <taxon>Eukaryota</taxon>
        <taxon>Amoebozoa</taxon>
        <taxon>Evosea</taxon>
        <taxon>Eumycetozoa</taxon>
        <taxon>Dictyostelia</taxon>
        <taxon>Dictyosteliales</taxon>
        <taxon>Raperosteliaceae</taxon>
        <taxon>Tieghemostelium</taxon>
    </lineage>
</organism>
<dbReference type="AlphaFoldDB" id="A0A151Z4R6"/>
<evidence type="ECO:0000313" key="7">
    <source>
        <dbReference type="Proteomes" id="UP000076078"/>
    </source>
</evidence>
<dbReference type="InterPro" id="IPR002194">
    <property type="entry name" value="Chaperonin_TCP-1_CS"/>
</dbReference>
<dbReference type="SUPFAM" id="SSF48592">
    <property type="entry name" value="GroEL equatorial domain-like"/>
    <property type="match status" value="2"/>
</dbReference>